<protein>
    <recommendedName>
        <fullName evidence="4">HlyD family secretion protein</fullName>
    </recommendedName>
</protein>
<proteinExistence type="predicted"/>
<keyword evidence="1" id="KW-0472">Membrane</keyword>
<sequence length="166" mass="18357">MPIIINTYHSAETNEIVGKIPPWILRRGNTVIFMTFAVLLVMSFFITYQDKVPATATMYYADNKFKVTALIPSKGFGKIEIGQKVIIKPDCYPETEFGHLTGTVCGIGTHLQDDAYPIDIDVCGTTTNYGKPIKPIAEMTAGIEVIVAMHPLISKFINPLKQMTGE</sequence>
<dbReference type="Gene3D" id="2.40.30.170">
    <property type="match status" value="1"/>
</dbReference>
<gene>
    <name evidence="2" type="ORF">EV202_10579</name>
</gene>
<evidence type="ECO:0008006" key="4">
    <source>
        <dbReference type="Google" id="ProtNLM"/>
    </source>
</evidence>
<organism evidence="2 3">
    <name type="scientific">Prevotella heparinolytica</name>
    <dbReference type="NCBI Taxonomy" id="28113"/>
    <lineage>
        <taxon>Bacteria</taxon>
        <taxon>Pseudomonadati</taxon>
        <taxon>Bacteroidota</taxon>
        <taxon>Bacteroidia</taxon>
        <taxon>Bacteroidales</taxon>
        <taxon>Bacteroidaceae</taxon>
        <taxon>Bacteroides</taxon>
    </lineage>
</organism>
<accession>A0A4R2LV12</accession>
<evidence type="ECO:0000313" key="2">
    <source>
        <dbReference type="EMBL" id="TCO94380.1"/>
    </source>
</evidence>
<feature type="transmembrane region" description="Helical" evidence="1">
    <location>
        <begin position="31"/>
        <end position="48"/>
    </location>
</feature>
<dbReference type="Proteomes" id="UP000295600">
    <property type="component" value="Unassembled WGS sequence"/>
</dbReference>
<dbReference type="RefSeq" id="WP_131925684.1">
    <property type="nucleotide sequence ID" value="NZ_SLXB01000005.1"/>
</dbReference>
<name>A0A4R2LV12_9BACE</name>
<dbReference type="AlphaFoldDB" id="A0A4R2LV12"/>
<keyword evidence="1" id="KW-1133">Transmembrane helix</keyword>
<reference evidence="2 3" key="1">
    <citation type="submission" date="2019-03" db="EMBL/GenBank/DDBJ databases">
        <title>Genomic Encyclopedia of Type Strains, Phase IV (KMG-IV): sequencing the most valuable type-strain genomes for metagenomic binning, comparative biology and taxonomic classification.</title>
        <authorList>
            <person name="Goeker M."/>
        </authorList>
    </citation>
    <scope>NUCLEOTIDE SEQUENCE [LARGE SCALE GENOMIC DNA]</scope>
    <source>
        <strain evidence="2 3">DSM 23917</strain>
    </source>
</reference>
<evidence type="ECO:0000313" key="3">
    <source>
        <dbReference type="Proteomes" id="UP000295600"/>
    </source>
</evidence>
<comment type="caution">
    <text evidence="2">The sequence shown here is derived from an EMBL/GenBank/DDBJ whole genome shotgun (WGS) entry which is preliminary data.</text>
</comment>
<evidence type="ECO:0000256" key="1">
    <source>
        <dbReference type="SAM" id="Phobius"/>
    </source>
</evidence>
<keyword evidence="1" id="KW-0812">Transmembrane</keyword>
<dbReference type="EMBL" id="SLXB01000005">
    <property type="protein sequence ID" value="TCO94380.1"/>
    <property type="molecule type" value="Genomic_DNA"/>
</dbReference>